<dbReference type="Proteomes" id="UP000265703">
    <property type="component" value="Unassembled WGS sequence"/>
</dbReference>
<evidence type="ECO:0000256" key="3">
    <source>
        <dbReference type="ARBA" id="ARBA00022777"/>
    </source>
</evidence>
<protein>
    <submittedName>
        <fullName evidence="6">Kinase-like domain-containing protein</fullName>
    </submittedName>
</protein>
<dbReference type="InterPro" id="IPR000719">
    <property type="entry name" value="Prot_kinase_dom"/>
</dbReference>
<dbReference type="GO" id="GO:0004674">
    <property type="term" value="F:protein serine/threonine kinase activity"/>
    <property type="evidence" value="ECO:0007669"/>
    <property type="project" value="TreeGrafter"/>
</dbReference>
<dbReference type="GO" id="GO:0005524">
    <property type="term" value="F:ATP binding"/>
    <property type="evidence" value="ECO:0007669"/>
    <property type="project" value="UniProtKB-KW"/>
</dbReference>
<feature type="domain" description="Protein kinase" evidence="5">
    <location>
        <begin position="48"/>
        <end position="300"/>
    </location>
</feature>
<organism evidence="6 7">
    <name type="scientific">Glomus cerebriforme</name>
    <dbReference type="NCBI Taxonomy" id="658196"/>
    <lineage>
        <taxon>Eukaryota</taxon>
        <taxon>Fungi</taxon>
        <taxon>Fungi incertae sedis</taxon>
        <taxon>Mucoromycota</taxon>
        <taxon>Glomeromycotina</taxon>
        <taxon>Glomeromycetes</taxon>
        <taxon>Glomerales</taxon>
        <taxon>Glomeraceae</taxon>
        <taxon>Glomus</taxon>
    </lineage>
</organism>
<name>A0A397T6M1_9GLOM</name>
<proteinExistence type="predicted"/>
<sequence>MSDFLISNNPFLLTSNVCTCEDENIEDFIRHTNPSGYSKMEFVSYDKFKDVEFISEGGFSKIYKATWINGPRNWSAPLHYRIGNMTVALKELNNSNSKELKELKIFYNYATSDGYAYDDHSNYISKYFGVTRHPFTQNFMIITKYYELGDLTNYISNNFYNTSWFNKLIELQYIMSGLKNMHDADIIHKDYHSGNILLTTSKIPIVGDLGLNKSALSDNDNEIYGIYSFGMIMWELMTGRRPFWNQNHNTDLIIEIWDGLRPPIVTNAPEGYIELMKECWHPDSNKRPTVSNLQLKVRAIWENEIKNNSYKNPTEIIKSSDIGPITTNNPGAIYKSRPLSAMIKSAKSTVNLRSQNNISKIVKNDKRKFDDDLIEDNNKNDKNFKKIKLLENEKNGYSMELDIDIYLL</sequence>
<keyword evidence="4" id="KW-0067">ATP-binding</keyword>
<evidence type="ECO:0000259" key="5">
    <source>
        <dbReference type="PROSITE" id="PS50011"/>
    </source>
</evidence>
<dbReference type="InterPro" id="IPR011009">
    <property type="entry name" value="Kinase-like_dom_sf"/>
</dbReference>
<reference evidence="6 7" key="1">
    <citation type="submission" date="2018-06" db="EMBL/GenBank/DDBJ databases">
        <title>Comparative genomics reveals the genomic features of Rhizophagus irregularis, R. cerebriforme, R. diaphanum and Gigaspora rosea, and their symbiotic lifestyle signature.</title>
        <authorList>
            <person name="Morin E."/>
            <person name="San Clemente H."/>
            <person name="Chen E.C.H."/>
            <person name="De La Providencia I."/>
            <person name="Hainaut M."/>
            <person name="Kuo A."/>
            <person name="Kohler A."/>
            <person name="Murat C."/>
            <person name="Tang N."/>
            <person name="Roy S."/>
            <person name="Loubradou J."/>
            <person name="Henrissat B."/>
            <person name="Grigoriev I.V."/>
            <person name="Corradi N."/>
            <person name="Roux C."/>
            <person name="Martin F.M."/>
        </authorList>
    </citation>
    <scope>NUCLEOTIDE SEQUENCE [LARGE SCALE GENOMIC DNA]</scope>
    <source>
        <strain evidence="6 7">DAOM 227022</strain>
    </source>
</reference>
<dbReference type="Gene3D" id="1.10.510.10">
    <property type="entry name" value="Transferase(Phosphotransferase) domain 1"/>
    <property type="match status" value="1"/>
</dbReference>
<dbReference type="InterPro" id="IPR001245">
    <property type="entry name" value="Ser-Thr/Tyr_kinase_cat_dom"/>
</dbReference>
<dbReference type="SUPFAM" id="SSF56112">
    <property type="entry name" value="Protein kinase-like (PK-like)"/>
    <property type="match status" value="1"/>
</dbReference>
<evidence type="ECO:0000313" key="6">
    <source>
        <dbReference type="EMBL" id="RIA93970.1"/>
    </source>
</evidence>
<dbReference type="EMBL" id="QKYT01000093">
    <property type="protein sequence ID" value="RIA93970.1"/>
    <property type="molecule type" value="Genomic_DNA"/>
</dbReference>
<dbReference type="Pfam" id="PF07714">
    <property type="entry name" value="PK_Tyr_Ser-Thr"/>
    <property type="match status" value="2"/>
</dbReference>
<keyword evidence="7" id="KW-1185">Reference proteome</keyword>
<comment type="caution">
    <text evidence="6">The sequence shown here is derived from an EMBL/GenBank/DDBJ whole genome shotgun (WGS) entry which is preliminary data.</text>
</comment>
<dbReference type="AlphaFoldDB" id="A0A397T6M1"/>
<evidence type="ECO:0000313" key="7">
    <source>
        <dbReference type="Proteomes" id="UP000265703"/>
    </source>
</evidence>
<evidence type="ECO:0000256" key="2">
    <source>
        <dbReference type="ARBA" id="ARBA00022741"/>
    </source>
</evidence>
<dbReference type="PROSITE" id="PS50011">
    <property type="entry name" value="PROTEIN_KINASE_DOM"/>
    <property type="match status" value="1"/>
</dbReference>
<accession>A0A397T6M1</accession>
<dbReference type="STRING" id="658196.A0A397T6M1"/>
<dbReference type="PANTHER" id="PTHR44329">
    <property type="entry name" value="SERINE/THREONINE-PROTEIN KINASE TNNI3K-RELATED"/>
    <property type="match status" value="1"/>
</dbReference>
<dbReference type="OrthoDB" id="2364754at2759"/>
<keyword evidence="1" id="KW-0808">Transferase</keyword>
<evidence type="ECO:0000256" key="4">
    <source>
        <dbReference type="ARBA" id="ARBA00022840"/>
    </source>
</evidence>
<dbReference type="InterPro" id="IPR051681">
    <property type="entry name" value="Ser/Thr_Kinases-Pseudokinases"/>
</dbReference>
<keyword evidence="2" id="KW-0547">Nucleotide-binding</keyword>
<keyword evidence="3 6" id="KW-0418">Kinase</keyword>
<gene>
    <name evidence="6" type="ORF">C1645_873754</name>
</gene>
<evidence type="ECO:0000256" key="1">
    <source>
        <dbReference type="ARBA" id="ARBA00022679"/>
    </source>
</evidence>
<dbReference type="PANTHER" id="PTHR44329:SF288">
    <property type="entry name" value="MITOGEN-ACTIVATED PROTEIN KINASE KINASE KINASE 20"/>
    <property type="match status" value="1"/>
</dbReference>